<dbReference type="Gene3D" id="3.30.70.1560">
    <property type="entry name" value="Alpha-L RNA-binding motif"/>
    <property type="match status" value="1"/>
</dbReference>
<dbReference type="InterPro" id="IPR050343">
    <property type="entry name" value="RsuA_PseudoU_synthase"/>
</dbReference>
<dbReference type="PANTHER" id="PTHR47683">
    <property type="entry name" value="PSEUDOURIDINE SYNTHASE FAMILY PROTEIN-RELATED"/>
    <property type="match status" value="1"/>
</dbReference>
<dbReference type="CDD" id="cd02870">
    <property type="entry name" value="PseudoU_synth_RsuA_like"/>
    <property type="match status" value="1"/>
</dbReference>
<gene>
    <name evidence="6" type="ORF">SAMN05661053_2861</name>
</gene>
<dbReference type="GO" id="GO:0000455">
    <property type="term" value="P:enzyme-directed rRNA pseudouridine synthesis"/>
    <property type="evidence" value="ECO:0007669"/>
    <property type="project" value="UniProtKB-ARBA"/>
</dbReference>
<keyword evidence="2 4" id="KW-0413">Isomerase</keyword>
<reference evidence="6 7" key="1">
    <citation type="submission" date="2017-08" db="EMBL/GenBank/DDBJ databases">
        <authorList>
            <person name="de Groot N.N."/>
        </authorList>
    </citation>
    <scope>NUCLEOTIDE SEQUENCE [LARGE SCALE GENOMIC DNA]</scope>
    <source>
        <strain evidence="6 7">HM2</strain>
    </source>
</reference>
<evidence type="ECO:0000256" key="1">
    <source>
        <dbReference type="ARBA" id="ARBA00008348"/>
    </source>
</evidence>
<dbReference type="EMBL" id="UHJL01000006">
    <property type="protein sequence ID" value="SUQ26056.1"/>
    <property type="molecule type" value="Genomic_DNA"/>
</dbReference>
<dbReference type="PANTHER" id="PTHR47683:SF2">
    <property type="entry name" value="RNA-BINDING S4 DOMAIN-CONTAINING PROTEIN"/>
    <property type="match status" value="1"/>
</dbReference>
<dbReference type="SMART" id="SM00363">
    <property type="entry name" value="S4"/>
    <property type="match status" value="1"/>
</dbReference>
<comment type="similarity">
    <text evidence="1 4">Belongs to the pseudouridine synthase RsuA family.</text>
</comment>
<feature type="domain" description="RNA-binding S4" evidence="5">
    <location>
        <begin position="1"/>
        <end position="63"/>
    </location>
</feature>
<keyword evidence="3" id="KW-0694">RNA-binding</keyword>
<dbReference type="Pfam" id="PF01479">
    <property type="entry name" value="S4"/>
    <property type="match status" value="1"/>
</dbReference>
<dbReference type="RefSeq" id="WP_074207883.1">
    <property type="nucleotide sequence ID" value="NZ_CACZHM010000017.1"/>
</dbReference>
<dbReference type="PROSITE" id="PS01149">
    <property type="entry name" value="PSI_RSU"/>
    <property type="match status" value="1"/>
</dbReference>
<dbReference type="NCBIfam" id="TIGR00093">
    <property type="entry name" value="pseudouridine synthase"/>
    <property type="match status" value="1"/>
</dbReference>
<evidence type="ECO:0000256" key="4">
    <source>
        <dbReference type="RuleBase" id="RU003887"/>
    </source>
</evidence>
<name>A0A380S9Z9_FIBSU</name>
<evidence type="ECO:0000259" key="5">
    <source>
        <dbReference type="SMART" id="SM00363"/>
    </source>
</evidence>
<proteinExistence type="inferred from homology"/>
<dbReference type="Proteomes" id="UP000255423">
    <property type="component" value="Unassembled WGS sequence"/>
</dbReference>
<evidence type="ECO:0000256" key="2">
    <source>
        <dbReference type="ARBA" id="ARBA00023235"/>
    </source>
</evidence>
<dbReference type="InterPro" id="IPR006145">
    <property type="entry name" value="PsdUridine_synth_RsuA/RluA"/>
</dbReference>
<dbReference type="SUPFAM" id="SSF55174">
    <property type="entry name" value="Alpha-L RNA-binding motif"/>
    <property type="match status" value="1"/>
</dbReference>
<dbReference type="InterPro" id="IPR000748">
    <property type="entry name" value="PsdUridine_synth_RsuA/RluB/E/F"/>
</dbReference>
<dbReference type="GO" id="GO:0003723">
    <property type="term" value="F:RNA binding"/>
    <property type="evidence" value="ECO:0007669"/>
    <property type="project" value="UniProtKB-KW"/>
</dbReference>
<dbReference type="Gene3D" id="3.30.70.580">
    <property type="entry name" value="Pseudouridine synthase I, catalytic domain, N-terminal subdomain"/>
    <property type="match status" value="1"/>
</dbReference>
<dbReference type="Pfam" id="PF00849">
    <property type="entry name" value="PseudoU_synth_2"/>
    <property type="match status" value="1"/>
</dbReference>
<dbReference type="InterPro" id="IPR020094">
    <property type="entry name" value="TruA/RsuA/RluB/E/F_N"/>
</dbReference>
<accession>A0A380S9Z9</accession>
<protein>
    <recommendedName>
        <fullName evidence="4">Pseudouridine synthase</fullName>
        <ecNumber evidence="4">5.4.99.-</ecNumber>
    </recommendedName>
</protein>
<dbReference type="Gene3D" id="3.10.290.10">
    <property type="entry name" value="RNA-binding S4 domain"/>
    <property type="match status" value="1"/>
</dbReference>
<dbReference type="CDD" id="cd00165">
    <property type="entry name" value="S4"/>
    <property type="match status" value="1"/>
</dbReference>
<dbReference type="InterPro" id="IPR020103">
    <property type="entry name" value="PsdUridine_synth_cat_dom_sf"/>
</dbReference>
<sequence length="243" mass="27700">MRINKYISLSGFASRRAADELVADGRVQVNGETISDLGHQVDETKDQVTVDGKLLKLPTNKKTKVIMLHKPAGCVCTKDDPQGRRTVYDYLPPGYHNFKYVGRLDLQSRGLLLFTDDGELLYRLTHPSFEVPRSYYVWTTRPLSESAAQRLVDGVDIRDPEDPDAQEEIAFATDVYLENGFAELVLIEGKNREIRRMMRAIGYEIRDLKRVSYCQIQLGDLPAGEFRELTPNELNKLRQAVHL</sequence>
<dbReference type="PROSITE" id="PS50889">
    <property type="entry name" value="S4"/>
    <property type="match status" value="1"/>
</dbReference>
<dbReference type="FunFam" id="3.10.290.10:FF:000003">
    <property type="entry name" value="Pseudouridine synthase"/>
    <property type="match status" value="1"/>
</dbReference>
<evidence type="ECO:0000313" key="7">
    <source>
        <dbReference type="Proteomes" id="UP000255423"/>
    </source>
</evidence>
<dbReference type="EC" id="5.4.99.-" evidence="4"/>
<dbReference type="AlphaFoldDB" id="A0A380S9Z9"/>
<dbReference type="InterPro" id="IPR036986">
    <property type="entry name" value="S4_RNA-bd_sf"/>
</dbReference>
<dbReference type="SUPFAM" id="SSF55120">
    <property type="entry name" value="Pseudouridine synthase"/>
    <property type="match status" value="1"/>
</dbReference>
<organism evidence="6 7">
    <name type="scientific">Fibrobacter succinogenes</name>
    <name type="common">Bacteroides succinogenes</name>
    <dbReference type="NCBI Taxonomy" id="833"/>
    <lineage>
        <taxon>Bacteria</taxon>
        <taxon>Pseudomonadati</taxon>
        <taxon>Fibrobacterota</taxon>
        <taxon>Fibrobacteria</taxon>
        <taxon>Fibrobacterales</taxon>
        <taxon>Fibrobacteraceae</taxon>
        <taxon>Fibrobacter</taxon>
    </lineage>
</organism>
<evidence type="ECO:0000313" key="6">
    <source>
        <dbReference type="EMBL" id="SUQ26056.1"/>
    </source>
</evidence>
<dbReference type="GO" id="GO:0120159">
    <property type="term" value="F:rRNA pseudouridine synthase activity"/>
    <property type="evidence" value="ECO:0007669"/>
    <property type="project" value="UniProtKB-ARBA"/>
</dbReference>
<dbReference type="InterPro" id="IPR018496">
    <property type="entry name" value="PsdUridine_synth_RsuA/RluB_CS"/>
</dbReference>
<dbReference type="InterPro" id="IPR002942">
    <property type="entry name" value="S4_RNA-bd"/>
</dbReference>
<evidence type="ECO:0000256" key="3">
    <source>
        <dbReference type="PROSITE-ProRule" id="PRU00182"/>
    </source>
</evidence>
<dbReference type="InterPro" id="IPR042092">
    <property type="entry name" value="PsdUridine_s_RsuA/RluB/E/F_cat"/>
</dbReference>